<evidence type="ECO:0000313" key="1">
    <source>
        <dbReference type="EMBL" id="ALJ01713.1"/>
    </source>
</evidence>
<name>A0A0N7HXD1_9BACT</name>
<proteinExistence type="predicted"/>
<dbReference type="RefSeq" id="WP_062546181.1">
    <property type="nucleotide sequence ID" value="NZ_CP012644.1"/>
</dbReference>
<dbReference type="KEGG" id="rti:DC20_21945"/>
<reference evidence="1 2" key="1">
    <citation type="submission" date="2015-08" db="EMBL/GenBank/DDBJ databases">
        <title>Complete genome sequence of Rufibacter tibetensis strain 1351t, a radiation-resistant bacterium from tibet plateau.</title>
        <authorList>
            <person name="Dai J."/>
        </authorList>
    </citation>
    <scope>NUCLEOTIDE SEQUENCE [LARGE SCALE GENOMIC DNA]</scope>
    <source>
        <strain evidence="1 2">1351</strain>
        <plasmid evidence="1 2">1</plasmid>
    </source>
</reference>
<dbReference type="AlphaFoldDB" id="A0A0N7HXD1"/>
<protein>
    <submittedName>
        <fullName evidence="1">Uncharacterized protein</fullName>
    </submittedName>
</protein>
<dbReference type="PATRIC" id="fig|512763.3.peg.4838"/>
<gene>
    <name evidence="1" type="ORF">DC20_21945</name>
</gene>
<geneLocation type="plasmid" evidence="1 2">
    <name>1</name>
</geneLocation>
<dbReference type="Proteomes" id="UP000061382">
    <property type="component" value="Plasmid 1"/>
</dbReference>
<accession>A0A0N7HXD1</accession>
<evidence type="ECO:0000313" key="2">
    <source>
        <dbReference type="Proteomes" id="UP000061382"/>
    </source>
</evidence>
<dbReference type="EMBL" id="CP012644">
    <property type="protein sequence ID" value="ALJ01713.1"/>
    <property type="molecule type" value="Genomic_DNA"/>
</dbReference>
<keyword evidence="2" id="KW-1185">Reference proteome</keyword>
<keyword evidence="1" id="KW-0614">Plasmid</keyword>
<sequence length="184" mass="20496">MILSLLRKAYNSIPGTDASSFLRAQKVPKDCRAGIHLKRVPEVDSRRIPTYPRFTVYDLDISEGEDQLIFDSSDFDVINSRLGGTIQKGGFLQLGPRRYLVADVQVELMGCFDDYSLNQYCHSGGIHRHSKVYQGRPVPYNVLMVTKVRRAVPATTLPGTSWEHLLGRATASPLAEPLLAVHQG</sequence>
<organism evidence="1 2">
    <name type="scientific">Rufibacter tibetensis</name>
    <dbReference type="NCBI Taxonomy" id="512763"/>
    <lineage>
        <taxon>Bacteria</taxon>
        <taxon>Pseudomonadati</taxon>
        <taxon>Bacteroidota</taxon>
        <taxon>Cytophagia</taxon>
        <taxon>Cytophagales</taxon>
        <taxon>Hymenobacteraceae</taxon>
        <taxon>Rufibacter</taxon>
    </lineage>
</organism>